<dbReference type="PANTHER" id="PTHR11741">
    <property type="entry name" value="ELONGATION FACTOR TS"/>
    <property type="match status" value="1"/>
</dbReference>
<dbReference type="InterPro" id="IPR001816">
    <property type="entry name" value="Transl_elong_EFTs/EF1B"/>
</dbReference>
<dbReference type="Gene3D" id="1.10.8.10">
    <property type="entry name" value="DNA helicase RuvA subunit, C-terminal domain"/>
    <property type="match status" value="1"/>
</dbReference>
<dbReference type="PANTHER" id="PTHR11741:SF0">
    <property type="entry name" value="ELONGATION FACTOR TS, MITOCHONDRIAL"/>
    <property type="match status" value="1"/>
</dbReference>
<dbReference type="InterPro" id="IPR036402">
    <property type="entry name" value="EF-Ts_dimer_sf"/>
</dbReference>
<dbReference type="InterPro" id="IPR009060">
    <property type="entry name" value="UBA-like_sf"/>
</dbReference>
<evidence type="ECO:0000256" key="1">
    <source>
        <dbReference type="ARBA" id="ARBA00005532"/>
    </source>
</evidence>
<dbReference type="EMBL" id="RJVO01000003">
    <property type="protein sequence ID" value="ROH90997.1"/>
    <property type="molecule type" value="Genomic_DNA"/>
</dbReference>
<dbReference type="AlphaFoldDB" id="A0A3N0VDZ2"/>
<keyword evidence="4 6" id="KW-0251">Elongation factor</keyword>
<dbReference type="InParanoid" id="A0A3N0VDZ2"/>
<proteinExistence type="inferred from homology"/>
<feature type="domain" description="Translation elongation factor EFTs/EF1B dimerisation" evidence="9">
    <location>
        <begin position="72"/>
        <end position="293"/>
    </location>
</feature>
<dbReference type="SUPFAM" id="SSF46934">
    <property type="entry name" value="UBA-like"/>
    <property type="match status" value="1"/>
</dbReference>
<comment type="similarity">
    <text evidence="1 6 7">Belongs to the EF-Ts family.</text>
</comment>
<dbReference type="SUPFAM" id="SSF54713">
    <property type="entry name" value="Elongation factor Ts (EF-Ts), dimerisation domain"/>
    <property type="match status" value="2"/>
</dbReference>
<gene>
    <name evidence="6" type="primary">tsf</name>
    <name evidence="10" type="ORF">ED208_08470</name>
</gene>
<comment type="function">
    <text evidence="6 7">Associates with the EF-Tu.GDP complex and induces the exchange of GDP to GTP. It remains bound to the aminoacyl-tRNA.EF-Tu.GTP complex up to the GTP hydrolysis stage on the ribosome.</text>
</comment>
<feature type="region of interest" description="Involved in Mg(2+) ion dislocation from EF-Tu" evidence="6">
    <location>
        <begin position="80"/>
        <end position="83"/>
    </location>
</feature>
<dbReference type="FunFam" id="1.10.8.10:FF:000001">
    <property type="entry name" value="Elongation factor Ts"/>
    <property type="match status" value="1"/>
</dbReference>
<evidence type="ECO:0000256" key="7">
    <source>
        <dbReference type="RuleBase" id="RU000642"/>
    </source>
</evidence>
<reference evidence="10 11" key="1">
    <citation type="submission" date="2018-10" db="EMBL/GenBank/DDBJ databases">
        <authorList>
            <person name="Chen W.-M."/>
        </authorList>
    </citation>
    <scope>NUCLEOTIDE SEQUENCE [LARGE SCALE GENOMIC DNA]</scope>
    <source>
        <strain evidence="10 11">THS-13</strain>
    </source>
</reference>
<dbReference type="PROSITE" id="PS01127">
    <property type="entry name" value="EF_TS_2"/>
    <property type="match status" value="1"/>
</dbReference>
<comment type="caution">
    <text evidence="10">The sequence shown here is derived from an EMBL/GenBank/DDBJ whole genome shotgun (WGS) entry which is preliminary data.</text>
</comment>
<evidence type="ECO:0000313" key="11">
    <source>
        <dbReference type="Proteomes" id="UP000282106"/>
    </source>
</evidence>
<dbReference type="GO" id="GO:0005737">
    <property type="term" value="C:cytoplasm"/>
    <property type="evidence" value="ECO:0007669"/>
    <property type="project" value="UniProtKB-SubCell"/>
</dbReference>
<evidence type="ECO:0000256" key="2">
    <source>
        <dbReference type="ARBA" id="ARBA00016956"/>
    </source>
</evidence>
<comment type="subcellular location">
    <subcellularLocation>
        <location evidence="6 8">Cytoplasm</location>
    </subcellularLocation>
</comment>
<dbReference type="PROSITE" id="PS01126">
    <property type="entry name" value="EF_TS_1"/>
    <property type="match status" value="1"/>
</dbReference>
<dbReference type="NCBIfam" id="TIGR00116">
    <property type="entry name" value="tsf"/>
    <property type="match status" value="1"/>
</dbReference>
<dbReference type="InterPro" id="IPR018101">
    <property type="entry name" value="Transl_elong_Ts_CS"/>
</dbReference>
<evidence type="ECO:0000256" key="4">
    <source>
        <dbReference type="ARBA" id="ARBA00022768"/>
    </source>
</evidence>
<dbReference type="InterPro" id="IPR014039">
    <property type="entry name" value="Transl_elong_EFTs/EF1B_dimer"/>
</dbReference>
<dbReference type="HAMAP" id="MF_00050">
    <property type="entry name" value="EF_Ts"/>
    <property type="match status" value="1"/>
</dbReference>
<dbReference type="GO" id="GO:0003746">
    <property type="term" value="F:translation elongation factor activity"/>
    <property type="evidence" value="ECO:0007669"/>
    <property type="project" value="UniProtKB-UniRule"/>
</dbReference>
<dbReference type="Gene3D" id="1.10.286.20">
    <property type="match status" value="1"/>
</dbReference>
<evidence type="ECO:0000259" key="9">
    <source>
        <dbReference type="Pfam" id="PF00889"/>
    </source>
</evidence>
<evidence type="ECO:0000256" key="6">
    <source>
        <dbReference type="HAMAP-Rule" id="MF_00050"/>
    </source>
</evidence>
<dbReference type="CDD" id="cd14275">
    <property type="entry name" value="UBA_EF-Ts"/>
    <property type="match status" value="1"/>
</dbReference>
<sequence length="312" mass="32646">MADITAKLVAELRERTGAGMMDCKKALVATEGDIDAAAEKMRMDGMVKADKKASRVAAEGRIAVATGADAIALVEVNSETDFVAKADDFVALADAAARLALAHKPGSVEELVALKDGDATLDEKRRALVAKLGENITIRRFEVVPKAAGPAVHYLHGTKIGVALALHAGDETLAKDLALHVAAMAPKVLSSADVSAEAIAAERKIIEGQVATEQAEAKALAEETGKPYKEKPAEIVAKMIDGKINKFTSEISLHGQPFVKNDAYGAKADEPVEKTLKAKGAAVARFVRLAVGEGIEKKVTDYAAEVAEAAKG</sequence>
<name>A0A3N0VDZ2_9GAMM</name>
<keyword evidence="3 6" id="KW-0963">Cytoplasm</keyword>
<dbReference type="RefSeq" id="WP_123211452.1">
    <property type="nucleotide sequence ID" value="NZ_RJVO01000003.1"/>
</dbReference>
<dbReference type="FunCoup" id="A0A3N0VDZ2">
    <property type="interactions" value="597"/>
</dbReference>
<accession>A0A3N0VDZ2</accession>
<protein>
    <recommendedName>
        <fullName evidence="2 6">Elongation factor Ts</fullName>
        <shortName evidence="6">EF-Ts</shortName>
    </recommendedName>
</protein>
<evidence type="ECO:0000256" key="5">
    <source>
        <dbReference type="ARBA" id="ARBA00022917"/>
    </source>
</evidence>
<keyword evidence="11" id="KW-1185">Reference proteome</keyword>
<evidence type="ECO:0000313" key="10">
    <source>
        <dbReference type="EMBL" id="ROH90997.1"/>
    </source>
</evidence>
<evidence type="ECO:0000256" key="3">
    <source>
        <dbReference type="ARBA" id="ARBA00022490"/>
    </source>
</evidence>
<organism evidence="10 11">
    <name type="scientific">Stagnimonas aquatica</name>
    <dbReference type="NCBI Taxonomy" id="2689987"/>
    <lineage>
        <taxon>Bacteria</taxon>
        <taxon>Pseudomonadati</taxon>
        <taxon>Pseudomonadota</taxon>
        <taxon>Gammaproteobacteria</taxon>
        <taxon>Nevskiales</taxon>
        <taxon>Nevskiaceae</taxon>
        <taxon>Stagnimonas</taxon>
    </lineage>
</organism>
<keyword evidence="5 6" id="KW-0648">Protein biosynthesis</keyword>
<dbReference type="Gene3D" id="3.30.479.20">
    <property type="entry name" value="Elongation factor Ts, dimerisation domain"/>
    <property type="match status" value="2"/>
</dbReference>
<evidence type="ECO:0000256" key="8">
    <source>
        <dbReference type="RuleBase" id="RU000643"/>
    </source>
</evidence>
<dbReference type="Pfam" id="PF00889">
    <property type="entry name" value="EF_TS"/>
    <property type="match status" value="1"/>
</dbReference>
<dbReference type="Proteomes" id="UP000282106">
    <property type="component" value="Unassembled WGS sequence"/>
</dbReference>